<comment type="caution">
    <text evidence="2">The sequence shown here is derived from an EMBL/GenBank/DDBJ whole genome shotgun (WGS) entry which is preliminary data.</text>
</comment>
<dbReference type="AlphaFoldDB" id="A0A1F5P872"/>
<name>A0A1F5P872_9BACT</name>
<dbReference type="STRING" id="1817832.A3J48_04020"/>
<accession>A0A1F5P872</accession>
<evidence type="ECO:0000313" key="2">
    <source>
        <dbReference type="EMBL" id="OGE86055.1"/>
    </source>
</evidence>
<protein>
    <submittedName>
        <fullName evidence="2">Uncharacterized protein</fullName>
    </submittedName>
</protein>
<feature type="chain" id="PRO_5009520352" evidence="1">
    <location>
        <begin position="23"/>
        <end position="158"/>
    </location>
</feature>
<reference evidence="2 3" key="1">
    <citation type="journal article" date="2016" name="Nat. Commun.">
        <title>Thousands of microbial genomes shed light on interconnected biogeochemical processes in an aquifer system.</title>
        <authorList>
            <person name="Anantharaman K."/>
            <person name="Brown C.T."/>
            <person name="Hug L.A."/>
            <person name="Sharon I."/>
            <person name="Castelle C.J."/>
            <person name="Probst A.J."/>
            <person name="Thomas B.C."/>
            <person name="Singh A."/>
            <person name="Wilkins M.J."/>
            <person name="Karaoz U."/>
            <person name="Brodie E.L."/>
            <person name="Williams K.H."/>
            <person name="Hubbard S.S."/>
            <person name="Banfield J.F."/>
        </authorList>
    </citation>
    <scope>NUCLEOTIDE SEQUENCE [LARGE SCALE GENOMIC DNA]</scope>
</reference>
<dbReference type="EMBL" id="MFES01000014">
    <property type="protein sequence ID" value="OGE86055.1"/>
    <property type="molecule type" value="Genomic_DNA"/>
</dbReference>
<keyword evidence="1" id="KW-0732">Signal</keyword>
<organism evidence="2 3">
    <name type="scientific">Candidatus Doudnabacteria bacterium RIFCSPHIGHO2_02_FULL_46_11</name>
    <dbReference type="NCBI Taxonomy" id="1817832"/>
    <lineage>
        <taxon>Bacteria</taxon>
        <taxon>Candidatus Doudnaibacteriota</taxon>
    </lineage>
</organism>
<feature type="signal peptide" evidence="1">
    <location>
        <begin position="1"/>
        <end position="22"/>
    </location>
</feature>
<evidence type="ECO:0000313" key="3">
    <source>
        <dbReference type="Proteomes" id="UP000176786"/>
    </source>
</evidence>
<proteinExistence type="predicted"/>
<evidence type="ECO:0000256" key="1">
    <source>
        <dbReference type="SAM" id="SignalP"/>
    </source>
</evidence>
<dbReference type="Proteomes" id="UP000176786">
    <property type="component" value="Unassembled WGS sequence"/>
</dbReference>
<gene>
    <name evidence="2" type="ORF">A3J48_04020</name>
</gene>
<sequence length="158" mass="15431">MRKRIFALAVLIAVPMAAIAMASSDMANGPGPPTSLAIAAIDDTPADGQSAMAFIKVIDNEALARAPAEQNAENAKTSTAVRGSPAGGAAIAALDEGALVLASMIVHGQGAASAPLTRAGTRTQAAFLGHGLGAPGVQAAAGAFAPAHHRSITATATA</sequence>